<dbReference type="AlphaFoldDB" id="A0A1Y2K9M4"/>
<keyword evidence="3" id="KW-1185">Reference proteome</keyword>
<organism evidence="2 3">
    <name type="scientific">Magnetofaba australis IT-1</name>
    <dbReference type="NCBI Taxonomy" id="1434232"/>
    <lineage>
        <taxon>Bacteria</taxon>
        <taxon>Pseudomonadati</taxon>
        <taxon>Pseudomonadota</taxon>
        <taxon>Magnetococcia</taxon>
        <taxon>Magnetococcales</taxon>
        <taxon>Magnetococcaceae</taxon>
        <taxon>Magnetofaba</taxon>
    </lineage>
</organism>
<dbReference type="Gene3D" id="3.40.50.1240">
    <property type="entry name" value="Phosphoglycerate mutase-like"/>
    <property type="match status" value="1"/>
</dbReference>
<proteinExistence type="predicted"/>
<dbReference type="Proteomes" id="UP000194003">
    <property type="component" value="Unassembled WGS sequence"/>
</dbReference>
<sequence>MEPRFHELRFGRWEGRSATEILESADGEGLRQFWRDPDSNPPPEGERIADLQNRVAAAWAQLLLENENSHVLVVTHGGVVRNLVAMALGMSPKDLSKIVVPYACRTRLRADPLDGKFYVRLIHHGVRAPRNAEQDASPNLPAAAPRQPRARRKKD</sequence>
<dbReference type="InterPro" id="IPR013078">
    <property type="entry name" value="His_Pase_superF_clade-1"/>
</dbReference>
<reference evidence="2 3" key="1">
    <citation type="journal article" date="2016" name="BMC Genomics">
        <title>Combined genomic and structural analyses of a cultured magnetotactic bacterium reveals its niche adaptation to a dynamic environment.</title>
        <authorList>
            <person name="Araujo A.C."/>
            <person name="Morillo V."/>
            <person name="Cypriano J."/>
            <person name="Teixeira L.C."/>
            <person name="Leao P."/>
            <person name="Lyra S."/>
            <person name="Almeida L.G."/>
            <person name="Bazylinski D.A."/>
            <person name="Vasconcellos A.T."/>
            <person name="Abreu F."/>
            <person name="Lins U."/>
        </authorList>
    </citation>
    <scope>NUCLEOTIDE SEQUENCE [LARGE SCALE GENOMIC DNA]</scope>
    <source>
        <strain evidence="2 3">IT-1</strain>
    </source>
</reference>
<dbReference type="STRING" id="1434232.MAIT1_03877"/>
<name>A0A1Y2K9M4_9PROT</name>
<evidence type="ECO:0000313" key="3">
    <source>
        <dbReference type="Proteomes" id="UP000194003"/>
    </source>
</evidence>
<evidence type="ECO:0000256" key="1">
    <source>
        <dbReference type="SAM" id="MobiDB-lite"/>
    </source>
</evidence>
<feature type="region of interest" description="Disordered" evidence="1">
    <location>
        <begin position="129"/>
        <end position="155"/>
    </location>
</feature>
<dbReference type="SUPFAM" id="SSF53254">
    <property type="entry name" value="Phosphoglycerate mutase-like"/>
    <property type="match status" value="1"/>
</dbReference>
<comment type="caution">
    <text evidence="2">The sequence shown here is derived from an EMBL/GenBank/DDBJ whole genome shotgun (WGS) entry which is preliminary data.</text>
</comment>
<accession>A0A1Y2K9M4</accession>
<gene>
    <name evidence="2" type="ORF">MAIT1_03877</name>
</gene>
<dbReference type="EMBL" id="LVJN01000015">
    <property type="protein sequence ID" value="OSM07197.1"/>
    <property type="molecule type" value="Genomic_DNA"/>
</dbReference>
<protein>
    <submittedName>
        <fullName evidence="2">Putative phosphoglycerate mutase</fullName>
    </submittedName>
</protein>
<dbReference type="InterPro" id="IPR029033">
    <property type="entry name" value="His_PPase_superfam"/>
</dbReference>
<dbReference type="Pfam" id="PF00300">
    <property type="entry name" value="His_Phos_1"/>
    <property type="match status" value="1"/>
</dbReference>
<evidence type="ECO:0000313" key="2">
    <source>
        <dbReference type="EMBL" id="OSM07197.1"/>
    </source>
</evidence>
<dbReference type="CDD" id="cd07067">
    <property type="entry name" value="HP_PGM_like"/>
    <property type="match status" value="1"/>
</dbReference>